<proteinExistence type="predicted"/>
<dbReference type="Proteomes" id="UP001055439">
    <property type="component" value="Chromosome 5"/>
</dbReference>
<gene>
    <name evidence="2" type="ORF">MUK42_26830</name>
</gene>
<sequence length="233" mass="25648">MSQGIGFSSLQPWRSTSDDRRSAALPFGSHPLLSFFPSPFPSQLPLPPGCALALMRHSRSDSWWLAACRNLVRSKQLPLSTTDSSEAPIIAAPMCSSLYQRRTGLQFPLLLTPSSTASDAPNSATIVVQSFLHHYCHRLKVPPSPPPTPSPPSTIGHLALLERAPSKIKIVLGVQSSERKEDIRNQAMNKFPGKTFEDANEKGKECLSSIEEEEKKEGTVEEEEEEEAVKDEE</sequence>
<organism evidence="2 3">
    <name type="scientific">Musa troglodytarum</name>
    <name type="common">fe'i banana</name>
    <dbReference type="NCBI Taxonomy" id="320322"/>
    <lineage>
        <taxon>Eukaryota</taxon>
        <taxon>Viridiplantae</taxon>
        <taxon>Streptophyta</taxon>
        <taxon>Embryophyta</taxon>
        <taxon>Tracheophyta</taxon>
        <taxon>Spermatophyta</taxon>
        <taxon>Magnoliopsida</taxon>
        <taxon>Liliopsida</taxon>
        <taxon>Zingiberales</taxon>
        <taxon>Musaceae</taxon>
        <taxon>Musa</taxon>
    </lineage>
</organism>
<name>A0A9E7K260_9LILI</name>
<feature type="compositionally biased region" description="Acidic residues" evidence="1">
    <location>
        <begin position="220"/>
        <end position="233"/>
    </location>
</feature>
<evidence type="ECO:0000313" key="3">
    <source>
        <dbReference type="Proteomes" id="UP001055439"/>
    </source>
</evidence>
<protein>
    <submittedName>
        <fullName evidence="2">Uncharacterized protein</fullName>
    </submittedName>
</protein>
<feature type="compositionally biased region" description="Basic and acidic residues" evidence="1">
    <location>
        <begin position="195"/>
        <end position="205"/>
    </location>
</feature>
<accession>A0A9E7K260</accession>
<evidence type="ECO:0000313" key="2">
    <source>
        <dbReference type="EMBL" id="URE00665.1"/>
    </source>
</evidence>
<evidence type="ECO:0000256" key="1">
    <source>
        <dbReference type="SAM" id="MobiDB-lite"/>
    </source>
</evidence>
<dbReference type="AlphaFoldDB" id="A0A9E7K260"/>
<keyword evidence="3" id="KW-1185">Reference proteome</keyword>
<reference evidence="2" key="1">
    <citation type="submission" date="2022-05" db="EMBL/GenBank/DDBJ databases">
        <title>The Musa troglodytarum L. genome provides insights into the mechanism of non-climacteric behaviour and enrichment of carotenoids.</title>
        <authorList>
            <person name="Wang J."/>
        </authorList>
    </citation>
    <scope>NUCLEOTIDE SEQUENCE</scope>
    <source>
        <tissue evidence="2">Leaf</tissue>
    </source>
</reference>
<feature type="region of interest" description="Disordered" evidence="1">
    <location>
        <begin position="183"/>
        <end position="233"/>
    </location>
</feature>
<dbReference type="EMBL" id="CP097507">
    <property type="protein sequence ID" value="URE00665.1"/>
    <property type="molecule type" value="Genomic_DNA"/>
</dbReference>